<protein>
    <submittedName>
        <fullName evidence="1">Uncharacterized protein</fullName>
    </submittedName>
</protein>
<dbReference type="OrthoDB" id="2998779at2759"/>
<gene>
    <name evidence="1" type="ORF">DXG03_002421</name>
</gene>
<dbReference type="Proteomes" id="UP000775547">
    <property type="component" value="Unassembled WGS sequence"/>
</dbReference>
<reference evidence="1" key="1">
    <citation type="submission" date="2020-07" db="EMBL/GenBank/DDBJ databases">
        <authorList>
            <person name="Nieuwenhuis M."/>
            <person name="Van De Peppel L.J.J."/>
        </authorList>
    </citation>
    <scope>NUCLEOTIDE SEQUENCE</scope>
    <source>
        <strain evidence="1">AP01</strain>
        <tissue evidence="1">Mycelium</tissue>
    </source>
</reference>
<accession>A0A9P7KES2</accession>
<comment type="caution">
    <text evidence="1">The sequence shown here is derived from an EMBL/GenBank/DDBJ whole genome shotgun (WGS) entry which is preliminary data.</text>
</comment>
<organism evidence="1 2">
    <name type="scientific">Asterophora parasitica</name>
    <dbReference type="NCBI Taxonomy" id="117018"/>
    <lineage>
        <taxon>Eukaryota</taxon>
        <taxon>Fungi</taxon>
        <taxon>Dikarya</taxon>
        <taxon>Basidiomycota</taxon>
        <taxon>Agaricomycotina</taxon>
        <taxon>Agaricomycetes</taxon>
        <taxon>Agaricomycetidae</taxon>
        <taxon>Agaricales</taxon>
        <taxon>Tricholomatineae</taxon>
        <taxon>Lyophyllaceae</taxon>
        <taxon>Asterophora</taxon>
    </lineage>
</organism>
<dbReference type="EMBL" id="JABCKV010000017">
    <property type="protein sequence ID" value="KAG5646739.1"/>
    <property type="molecule type" value="Genomic_DNA"/>
</dbReference>
<name>A0A9P7KES2_9AGAR</name>
<reference evidence="1" key="2">
    <citation type="submission" date="2021-10" db="EMBL/GenBank/DDBJ databases">
        <title>Phylogenomics reveals ancestral predisposition of the termite-cultivated fungus Termitomyces towards a domesticated lifestyle.</title>
        <authorList>
            <person name="Auxier B."/>
            <person name="Grum-Grzhimaylo A."/>
            <person name="Cardenas M.E."/>
            <person name="Lodge J.D."/>
            <person name="Laessoe T."/>
            <person name="Pedersen O."/>
            <person name="Smith M.E."/>
            <person name="Kuyper T.W."/>
            <person name="Franco-Molano E.A."/>
            <person name="Baroni T.J."/>
            <person name="Aanen D.K."/>
        </authorList>
    </citation>
    <scope>NUCLEOTIDE SEQUENCE</scope>
    <source>
        <strain evidence="1">AP01</strain>
        <tissue evidence="1">Mycelium</tissue>
    </source>
</reference>
<dbReference type="AlphaFoldDB" id="A0A9P7KES2"/>
<proteinExistence type="predicted"/>
<evidence type="ECO:0000313" key="1">
    <source>
        <dbReference type="EMBL" id="KAG5646739.1"/>
    </source>
</evidence>
<keyword evidence="2" id="KW-1185">Reference proteome</keyword>
<evidence type="ECO:0000313" key="2">
    <source>
        <dbReference type="Proteomes" id="UP000775547"/>
    </source>
</evidence>
<sequence>MICLVRACKSSYEWIIPLLYRSVTLWHAEQISKFYTRHNVQQKPHANFRYIEHLWVGSTPFHRGDLSYGSSCWPLTILDRIFNACSKLQSLYIIDLDQNQWHRLQDAVPAGVETLAMGPVHGPLRIHQMKHKPLIRHFTSAETYMRDAEIQDLVLSPHLQTFRQLLVPRERQDQEQGWYLDQTACVPKSSTLKEMLLVFCAAQSPQWLKQEEARLRIFTEDPRVVLSLSQYSDWKKLLFSEFLAEAEAQLGE</sequence>